<proteinExistence type="predicted"/>
<dbReference type="EMBL" id="LXQA010176181">
    <property type="protein sequence ID" value="MCI29978.1"/>
    <property type="molecule type" value="Genomic_DNA"/>
</dbReference>
<sequence>MGVLLFGQRIVSRTTIRLTRRGITATSTAHVTSVGRQVVISSLGE</sequence>
<reference evidence="1 2" key="1">
    <citation type="journal article" date="2018" name="Front. Plant Sci.">
        <title>Red Clover (Trifolium pratense) and Zigzag Clover (T. medium) - A Picture of Genomic Similarities and Differences.</title>
        <authorList>
            <person name="Dluhosova J."/>
            <person name="Istvanek J."/>
            <person name="Nedelnik J."/>
            <person name="Repkova J."/>
        </authorList>
    </citation>
    <scope>NUCLEOTIDE SEQUENCE [LARGE SCALE GENOMIC DNA]</scope>
    <source>
        <strain evidence="2">cv. 10/8</strain>
        <tissue evidence="1">Leaf</tissue>
    </source>
</reference>
<feature type="non-terminal residue" evidence="1">
    <location>
        <position position="45"/>
    </location>
</feature>
<name>A0A392R085_9FABA</name>
<organism evidence="1 2">
    <name type="scientific">Trifolium medium</name>
    <dbReference type="NCBI Taxonomy" id="97028"/>
    <lineage>
        <taxon>Eukaryota</taxon>
        <taxon>Viridiplantae</taxon>
        <taxon>Streptophyta</taxon>
        <taxon>Embryophyta</taxon>
        <taxon>Tracheophyta</taxon>
        <taxon>Spermatophyta</taxon>
        <taxon>Magnoliopsida</taxon>
        <taxon>eudicotyledons</taxon>
        <taxon>Gunneridae</taxon>
        <taxon>Pentapetalae</taxon>
        <taxon>rosids</taxon>
        <taxon>fabids</taxon>
        <taxon>Fabales</taxon>
        <taxon>Fabaceae</taxon>
        <taxon>Papilionoideae</taxon>
        <taxon>50 kb inversion clade</taxon>
        <taxon>NPAAA clade</taxon>
        <taxon>Hologalegina</taxon>
        <taxon>IRL clade</taxon>
        <taxon>Trifolieae</taxon>
        <taxon>Trifolium</taxon>
    </lineage>
</organism>
<protein>
    <submittedName>
        <fullName evidence="1">Uncharacterized protein</fullName>
    </submittedName>
</protein>
<keyword evidence="2" id="KW-1185">Reference proteome</keyword>
<dbReference type="Proteomes" id="UP000265520">
    <property type="component" value="Unassembled WGS sequence"/>
</dbReference>
<comment type="caution">
    <text evidence="1">The sequence shown here is derived from an EMBL/GenBank/DDBJ whole genome shotgun (WGS) entry which is preliminary data.</text>
</comment>
<dbReference type="AlphaFoldDB" id="A0A392R085"/>
<accession>A0A392R085</accession>
<evidence type="ECO:0000313" key="2">
    <source>
        <dbReference type="Proteomes" id="UP000265520"/>
    </source>
</evidence>
<evidence type="ECO:0000313" key="1">
    <source>
        <dbReference type="EMBL" id="MCI29978.1"/>
    </source>
</evidence>